<comment type="caution">
    <text evidence="2">The sequence shown here is derived from an EMBL/GenBank/DDBJ whole genome shotgun (WGS) entry which is preliminary data.</text>
</comment>
<keyword evidence="1" id="KW-0812">Transmembrane</keyword>
<name>A0A7Y2EAH6_UNCEI</name>
<dbReference type="EMBL" id="JABDJR010000480">
    <property type="protein sequence ID" value="NNF07452.1"/>
    <property type="molecule type" value="Genomic_DNA"/>
</dbReference>
<protein>
    <submittedName>
        <fullName evidence="2">Uncharacterized protein</fullName>
    </submittedName>
</protein>
<reference evidence="2 3" key="1">
    <citation type="submission" date="2020-03" db="EMBL/GenBank/DDBJ databases">
        <title>Metabolic flexibility allows generalist bacteria to become dominant in a frequently disturbed ecosystem.</title>
        <authorList>
            <person name="Chen Y.-J."/>
            <person name="Leung P.M."/>
            <person name="Bay S.K."/>
            <person name="Hugenholtz P."/>
            <person name="Kessler A.J."/>
            <person name="Shelley G."/>
            <person name="Waite D.W."/>
            <person name="Cook P.L."/>
            <person name="Greening C."/>
        </authorList>
    </citation>
    <scope>NUCLEOTIDE SEQUENCE [LARGE SCALE GENOMIC DNA]</scope>
    <source>
        <strain evidence="2">SS_bin_28</strain>
    </source>
</reference>
<dbReference type="AlphaFoldDB" id="A0A7Y2EAH6"/>
<evidence type="ECO:0000313" key="2">
    <source>
        <dbReference type="EMBL" id="NNF07452.1"/>
    </source>
</evidence>
<organism evidence="2 3">
    <name type="scientific">Eiseniibacteriota bacterium</name>
    <dbReference type="NCBI Taxonomy" id="2212470"/>
    <lineage>
        <taxon>Bacteria</taxon>
        <taxon>Candidatus Eiseniibacteriota</taxon>
    </lineage>
</organism>
<gene>
    <name evidence="2" type="ORF">HKN21_11875</name>
</gene>
<feature type="transmembrane region" description="Helical" evidence="1">
    <location>
        <begin position="87"/>
        <end position="107"/>
    </location>
</feature>
<feature type="transmembrane region" description="Helical" evidence="1">
    <location>
        <begin position="47"/>
        <end position="67"/>
    </location>
</feature>
<sequence>MLIAMGVIPASEDSIHVPKLILALCGVVFMVGGLAVLFKDAPLWGPLAAAIILGCFASVGIWVGLFSNPNEIQGGIPFLPQETNGKIGKFVFLGGGVLCAAIIPLPIRELWAMRKKP</sequence>
<evidence type="ECO:0000313" key="3">
    <source>
        <dbReference type="Proteomes" id="UP000547674"/>
    </source>
</evidence>
<proteinExistence type="predicted"/>
<dbReference type="Proteomes" id="UP000547674">
    <property type="component" value="Unassembled WGS sequence"/>
</dbReference>
<feature type="transmembrane region" description="Helical" evidence="1">
    <location>
        <begin position="20"/>
        <end position="38"/>
    </location>
</feature>
<keyword evidence="1" id="KW-1133">Transmembrane helix</keyword>
<evidence type="ECO:0000256" key="1">
    <source>
        <dbReference type="SAM" id="Phobius"/>
    </source>
</evidence>
<accession>A0A7Y2EAH6</accession>
<keyword evidence="1" id="KW-0472">Membrane</keyword>